<dbReference type="InterPro" id="IPR023033">
    <property type="entry name" value="Ala_tRNA_ligase_euk/bac"/>
</dbReference>
<evidence type="ECO:0000256" key="2">
    <source>
        <dbReference type="ARBA" id="ARBA00022555"/>
    </source>
</evidence>
<dbReference type="SUPFAM" id="SSF55681">
    <property type="entry name" value="Class II aaRS and biotin synthetases"/>
    <property type="match status" value="1"/>
</dbReference>
<dbReference type="Gene3D" id="3.10.310.40">
    <property type="match status" value="1"/>
</dbReference>
<keyword evidence="11" id="KW-0963">Cytoplasm</keyword>
<accession>A0ABZ2GVI9</accession>
<dbReference type="Gene3D" id="3.30.54.20">
    <property type="match status" value="1"/>
</dbReference>
<keyword evidence="14" id="KW-1185">Reference proteome</keyword>
<evidence type="ECO:0000256" key="9">
    <source>
        <dbReference type="ARBA" id="ARBA00022917"/>
    </source>
</evidence>
<sequence length="876" mass="101748">MRRLEIKKIFIDYFYKNNHHIVDSTSLIPSDDSTLLFVNSGMVQFKNIFLGLEDPIVHNVASIQRCMRVSGKHNDFENIGYTKRHHTFFEMLGNFSFGGYFKYEAIYYAWDFLLNFLNLSEDKLWITVYEKDKETEDIWLNKIKISSNRLIRRGKDSNFWSMGDVGPCGPCTEIFYDNENSSNTFNFNDFYNGDRYIEIWNIVFMQFNKDKYGKLSLLSRFSVDTGMGLERIASVMQGVKDNYDIDLFKYIINRIKKLGIIDSDKKNVCLKIISDHIRSSSFLVMDGVLPENVGRGYILRRIIRRAVRYGNKLGLISPFFYKLVDSLVFLMGTEYPELLNSKEKIKEILMQEELRFNRTLNKGIIFLKKEMNFSKNKEISGNVAFKLYDTYGVPLDLMLDIVKDYNFFVNIKEFNKLMKKQQELSRSFLKHSFNEKDNFLICKNFYSTKFFGYDVFTIKAKIIAIFTDNKLISVLNNYRVRSIIVLDKTVFFAESGGQVGDSGQILSDDGSIFFVENTKFFKRNIFHYGYLTKGKFFINQEVVIKIDIFRRCAITSNHTAIHLLYSVLKKILGFHVRQCGSLIEDKRARFDFFHFEKLSSDSLCKIEDSINNKIRSNYSVLIEHKQKKDCKDIDISFFNSQHYGENIRIVSIGKDISQEFCCGTHVKNTGSIGLCKIISENSISSGVRRIEIMTGYYAFSWARDRIDQLQIISNFFNTTTEFIVSKVLNVLEKEKNMEKKLNELNGKIALYFIKTLFKNMKEINGINFLIEQIKSDVIDNVKVLKNALELINRELKSTILIIFFIKKNKLNVISSISKNIIMYFPKIVDIIKILCGRGGGNDYIAQGGGDVPDDLDIRIKSVKSIISKHSISVINK</sequence>
<keyword evidence="2 11" id="KW-0820">tRNA-binding</keyword>
<protein>
    <recommendedName>
        <fullName evidence="11">Alanine--tRNA ligase</fullName>
        <ecNumber evidence="11">6.1.1.7</ecNumber>
    </recommendedName>
    <alternativeName>
        <fullName evidence="11">Alanyl-tRNA synthetase</fullName>
        <shortName evidence="11">AlaRS</shortName>
    </alternativeName>
</protein>
<dbReference type="PRINTS" id="PR00980">
    <property type="entry name" value="TRNASYNTHALA"/>
</dbReference>
<dbReference type="SMART" id="SM00863">
    <property type="entry name" value="tRNA_SAD"/>
    <property type="match status" value="1"/>
</dbReference>
<evidence type="ECO:0000256" key="4">
    <source>
        <dbReference type="ARBA" id="ARBA00022723"/>
    </source>
</evidence>
<dbReference type="PROSITE" id="PS50860">
    <property type="entry name" value="AA_TRNA_LIGASE_II_ALA"/>
    <property type="match status" value="1"/>
</dbReference>
<keyword evidence="7 11" id="KW-0067">ATP-binding</keyword>
<gene>
    <name evidence="11 13" type="primary">alaS</name>
    <name evidence="13" type="ORF">RQL39_02155</name>
</gene>
<dbReference type="InterPro" id="IPR045864">
    <property type="entry name" value="aa-tRNA-synth_II/BPL/LPL"/>
</dbReference>
<evidence type="ECO:0000256" key="6">
    <source>
        <dbReference type="ARBA" id="ARBA00022833"/>
    </source>
</evidence>
<feature type="binding site" evidence="11">
    <location>
        <position position="665"/>
    </location>
    <ligand>
        <name>Zn(2+)</name>
        <dbReference type="ChEBI" id="CHEBI:29105"/>
    </ligand>
</feature>
<dbReference type="SUPFAM" id="SSF50447">
    <property type="entry name" value="Translation proteins"/>
    <property type="match status" value="1"/>
</dbReference>
<dbReference type="EMBL" id="CP135137">
    <property type="protein sequence ID" value="WWR11473.1"/>
    <property type="molecule type" value="Genomic_DNA"/>
</dbReference>
<dbReference type="InterPro" id="IPR002318">
    <property type="entry name" value="Ala-tRNA-lgiase_IIc"/>
</dbReference>
<comment type="function">
    <text evidence="11">Catalyzes the attachment of alanine to tRNA(Ala) in a two-step reaction: alanine is first activated by ATP to form Ala-AMP and then transferred to the acceptor end of tRNA(Ala). Also edits incorrectly charged Ser-tRNA(Ala) and Gly-tRNA(Ala) via its editing domain.</text>
</comment>
<feature type="binding site" evidence="11">
    <location>
        <position position="661"/>
    </location>
    <ligand>
        <name>Zn(2+)</name>
        <dbReference type="ChEBI" id="CHEBI:29105"/>
    </ligand>
</feature>
<dbReference type="InterPro" id="IPR018162">
    <property type="entry name" value="Ala-tRNA-ligase_IIc_anticod-bd"/>
</dbReference>
<dbReference type="InterPro" id="IPR018165">
    <property type="entry name" value="Ala-tRNA-synth_IIc_core"/>
</dbReference>
<feature type="binding site" evidence="11">
    <location>
        <position position="562"/>
    </location>
    <ligand>
        <name>Zn(2+)</name>
        <dbReference type="ChEBI" id="CHEBI:29105"/>
    </ligand>
</feature>
<dbReference type="Gene3D" id="3.30.930.10">
    <property type="entry name" value="Bira Bifunctional Protein, Domain 2"/>
    <property type="match status" value="1"/>
</dbReference>
<dbReference type="PANTHER" id="PTHR11777">
    <property type="entry name" value="ALANYL-TRNA SYNTHETASE"/>
    <property type="match status" value="1"/>
</dbReference>
<dbReference type="SUPFAM" id="SSF55186">
    <property type="entry name" value="ThrRS/AlaRS common domain"/>
    <property type="match status" value="1"/>
</dbReference>
<keyword evidence="3 11" id="KW-0436">Ligase</keyword>
<reference evidence="13" key="1">
    <citation type="submission" date="2023-09" db="EMBL/GenBank/DDBJ databases">
        <title>Genomes of two closely related lineages of the louse Polyplax serrata with different host specificities.</title>
        <authorList>
            <person name="Martinu J."/>
            <person name="Tarabai H."/>
            <person name="Stefka J."/>
            <person name="Hypsa V."/>
        </authorList>
    </citation>
    <scope>NUCLEOTIDE SEQUENCE [LARGE SCALE GENOMIC DNA]</scope>
    <source>
        <strain evidence="13">98ZLc_SE</strain>
    </source>
</reference>
<dbReference type="Pfam" id="PF07973">
    <property type="entry name" value="tRNA_SAD"/>
    <property type="match status" value="1"/>
</dbReference>
<dbReference type="InterPro" id="IPR009000">
    <property type="entry name" value="Transl_B-barrel_sf"/>
</dbReference>
<keyword evidence="10 11" id="KW-0030">Aminoacyl-tRNA synthetase</keyword>
<dbReference type="Proteomes" id="UP001368618">
    <property type="component" value="Chromosome"/>
</dbReference>
<dbReference type="InterPro" id="IPR018164">
    <property type="entry name" value="Ala-tRNA-synth_IIc_N"/>
</dbReference>
<evidence type="ECO:0000313" key="13">
    <source>
        <dbReference type="EMBL" id="WWR11473.1"/>
    </source>
</evidence>
<dbReference type="InterPro" id="IPR018163">
    <property type="entry name" value="Thr/Ala-tRNA-synth_IIc_edit"/>
</dbReference>
<evidence type="ECO:0000256" key="10">
    <source>
        <dbReference type="ARBA" id="ARBA00023146"/>
    </source>
</evidence>
<dbReference type="HAMAP" id="MF_00036_B">
    <property type="entry name" value="Ala_tRNA_synth_B"/>
    <property type="match status" value="1"/>
</dbReference>
<evidence type="ECO:0000256" key="1">
    <source>
        <dbReference type="ARBA" id="ARBA00008226"/>
    </source>
</evidence>
<comment type="cofactor">
    <cofactor evidence="11">
        <name>Zn(2+)</name>
        <dbReference type="ChEBI" id="CHEBI:29105"/>
    </cofactor>
    <text evidence="11">Binds 1 zinc ion per subunit.</text>
</comment>
<dbReference type="CDD" id="cd00673">
    <property type="entry name" value="AlaRS_core"/>
    <property type="match status" value="1"/>
</dbReference>
<keyword evidence="8 11" id="KW-0694">RNA-binding</keyword>
<dbReference type="InterPro" id="IPR012947">
    <property type="entry name" value="tRNA_SAD"/>
</dbReference>
<comment type="catalytic activity">
    <reaction evidence="11">
        <text>tRNA(Ala) + L-alanine + ATP = L-alanyl-tRNA(Ala) + AMP + diphosphate</text>
        <dbReference type="Rhea" id="RHEA:12540"/>
        <dbReference type="Rhea" id="RHEA-COMP:9657"/>
        <dbReference type="Rhea" id="RHEA-COMP:9923"/>
        <dbReference type="ChEBI" id="CHEBI:30616"/>
        <dbReference type="ChEBI" id="CHEBI:33019"/>
        <dbReference type="ChEBI" id="CHEBI:57972"/>
        <dbReference type="ChEBI" id="CHEBI:78442"/>
        <dbReference type="ChEBI" id="CHEBI:78497"/>
        <dbReference type="ChEBI" id="CHEBI:456215"/>
        <dbReference type="EC" id="6.1.1.7"/>
    </reaction>
</comment>
<keyword evidence="9 11" id="KW-0648">Protein biosynthesis</keyword>
<dbReference type="InterPro" id="IPR050058">
    <property type="entry name" value="Ala-tRNA_ligase"/>
</dbReference>
<evidence type="ECO:0000256" key="11">
    <source>
        <dbReference type="HAMAP-Rule" id="MF_00036"/>
    </source>
</evidence>
<dbReference type="Gene3D" id="2.40.30.130">
    <property type="match status" value="1"/>
</dbReference>
<evidence type="ECO:0000313" key="14">
    <source>
        <dbReference type="Proteomes" id="UP001368618"/>
    </source>
</evidence>
<keyword evidence="6 11" id="KW-0862">Zinc</keyword>
<feature type="domain" description="Alanyl-transfer RNA synthetases family profile" evidence="12">
    <location>
        <begin position="1"/>
        <end position="704"/>
    </location>
</feature>
<organism evidence="13 14">
    <name type="scientific">Candidatus Legionella polyplacis</name>
    <dbReference type="NCBI Taxonomy" id="2005262"/>
    <lineage>
        <taxon>Bacteria</taxon>
        <taxon>Pseudomonadati</taxon>
        <taxon>Pseudomonadota</taxon>
        <taxon>Gammaproteobacteria</taxon>
        <taxon>Legionellales</taxon>
        <taxon>Legionellaceae</taxon>
        <taxon>Legionella</taxon>
    </lineage>
</organism>
<keyword evidence="5 11" id="KW-0547">Nucleotide-binding</keyword>
<dbReference type="RefSeq" id="WP_338516052.1">
    <property type="nucleotide sequence ID" value="NZ_CP135137.1"/>
</dbReference>
<dbReference type="PANTHER" id="PTHR11777:SF9">
    <property type="entry name" value="ALANINE--TRNA LIGASE, CYTOPLASMIC"/>
    <property type="match status" value="1"/>
</dbReference>
<dbReference type="Gene3D" id="3.30.980.10">
    <property type="entry name" value="Threonyl-trna Synthetase, Chain A, domain 2"/>
    <property type="match status" value="1"/>
</dbReference>
<dbReference type="GO" id="GO:0004813">
    <property type="term" value="F:alanine-tRNA ligase activity"/>
    <property type="evidence" value="ECO:0007669"/>
    <property type="project" value="UniProtKB-EC"/>
</dbReference>
<comment type="domain">
    <text evidence="11">Consists of three domains; the N-terminal catalytic domain, the editing domain and the C-terminal C-Ala domain. The editing domain removes incorrectly charged amino acids, while the C-Ala domain, along with tRNA(Ala), serves as a bridge to cooperatively bring together the editing and aminoacylation centers thus stimulating deacylation of misacylated tRNAs.</text>
</comment>
<dbReference type="Pfam" id="PF01411">
    <property type="entry name" value="tRNA-synt_2c"/>
    <property type="match status" value="1"/>
</dbReference>
<dbReference type="EC" id="6.1.1.7" evidence="11"/>
<dbReference type="NCBIfam" id="TIGR00344">
    <property type="entry name" value="alaS"/>
    <property type="match status" value="1"/>
</dbReference>
<comment type="similarity">
    <text evidence="1 11">Belongs to the class-II aminoacyl-tRNA synthetase family.</text>
</comment>
<dbReference type="SUPFAM" id="SSF101353">
    <property type="entry name" value="Putative anticodon-binding domain of alanyl-tRNA synthetase (AlaRS)"/>
    <property type="match status" value="1"/>
</dbReference>
<name>A0ABZ2GVI9_9GAMM</name>
<evidence type="ECO:0000256" key="8">
    <source>
        <dbReference type="ARBA" id="ARBA00022884"/>
    </source>
</evidence>
<evidence type="ECO:0000259" key="12">
    <source>
        <dbReference type="PROSITE" id="PS50860"/>
    </source>
</evidence>
<comment type="subcellular location">
    <subcellularLocation>
        <location evidence="11">Cytoplasm</location>
    </subcellularLocation>
</comment>
<feature type="binding site" evidence="11">
    <location>
        <position position="558"/>
    </location>
    <ligand>
        <name>Zn(2+)</name>
        <dbReference type="ChEBI" id="CHEBI:29105"/>
    </ligand>
</feature>
<proteinExistence type="inferred from homology"/>
<evidence type="ECO:0000256" key="7">
    <source>
        <dbReference type="ARBA" id="ARBA00022840"/>
    </source>
</evidence>
<keyword evidence="4 11" id="KW-0479">Metal-binding</keyword>
<evidence type="ECO:0000256" key="5">
    <source>
        <dbReference type="ARBA" id="ARBA00022741"/>
    </source>
</evidence>
<evidence type="ECO:0000256" key="3">
    <source>
        <dbReference type="ARBA" id="ARBA00022598"/>
    </source>
</evidence>